<evidence type="ECO:0000256" key="7">
    <source>
        <dbReference type="ARBA" id="ARBA00023002"/>
    </source>
</evidence>
<comment type="cofactor">
    <cofactor evidence="1">
        <name>Zn(2+)</name>
        <dbReference type="ChEBI" id="CHEBI:29105"/>
    </cofactor>
</comment>
<dbReference type="SUPFAM" id="SSF50129">
    <property type="entry name" value="GroES-like"/>
    <property type="match status" value="1"/>
</dbReference>
<comment type="similarity">
    <text evidence="3">Belongs to the zinc-containing alcohol dehydrogenase family.</text>
</comment>
<feature type="compositionally biased region" description="Basic and acidic residues" evidence="11">
    <location>
        <begin position="72"/>
        <end position="85"/>
    </location>
</feature>
<evidence type="ECO:0000256" key="11">
    <source>
        <dbReference type="SAM" id="MobiDB-lite"/>
    </source>
</evidence>
<keyword evidence="6" id="KW-0966">Cell projection</keyword>
<organism evidence="13 14">
    <name type="scientific">Podarcis muralis</name>
    <name type="common">Wall lizard</name>
    <name type="synonym">Lacerta muralis</name>
    <dbReference type="NCBI Taxonomy" id="64176"/>
    <lineage>
        <taxon>Eukaryota</taxon>
        <taxon>Metazoa</taxon>
        <taxon>Chordata</taxon>
        <taxon>Craniata</taxon>
        <taxon>Vertebrata</taxon>
        <taxon>Euteleostomi</taxon>
        <taxon>Lepidosauria</taxon>
        <taxon>Squamata</taxon>
        <taxon>Bifurcata</taxon>
        <taxon>Unidentata</taxon>
        <taxon>Episquamata</taxon>
        <taxon>Laterata</taxon>
        <taxon>Lacertibaenia</taxon>
        <taxon>Lacertidae</taxon>
        <taxon>Podarcis</taxon>
    </lineage>
</organism>
<reference evidence="13" key="2">
    <citation type="submission" date="2025-08" db="UniProtKB">
        <authorList>
            <consortium name="Ensembl"/>
        </authorList>
    </citation>
    <scope>IDENTIFICATION</scope>
</reference>
<dbReference type="GO" id="GO:0008270">
    <property type="term" value="F:zinc ion binding"/>
    <property type="evidence" value="ECO:0007669"/>
    <property type="project" value="Ensembl"/>
</dbReference>
<dbReference type="InterPro" id="IPR013149">
    <property type="entry name" value="ADH-like_C"/>
</dbReference>
<dbReference type="GO" id="GO:0006062">
    <property type="term" value="P:sorbitol catabolic process"/>
    <property type="evidence" value="ECO:0007669"/>
    <property type="project" value="Ensembl"/>
</dbReference>
<evidence type="ECO:0000259" key="12">
    <source>
        <dbReference type="Pfam" id="PF00107"/>
    </source>
</evidence>
<dbReference type="GO" id="GO:0016020">
    <property type="term" value="C:membrane"/>
    <property type="evidence" value="ECO:0007669"/>
    <property type="project" value="Ensembl"/>
</dbReference>
<dbReference type="Gene3D" id="3.90.180.10">
    <property type="entry name" value="Medium-chain alcohol dehydrogenases, catalytic domain"/>
    <property type="match status" value="1"/>
</dbReference>
<evidence type="ECO:0000256" key="6">
    <source>
        <dbReference type="ARBA" id="ARBA00022846"/>
    </source>
</evidence>
<dbReference type="InterPro" id="IPR045306">
    <property type="entry name" value="SDH-like"/>
</dbReference>
<reference evidence="13 14" key="1">
    <citation type="journal article" date="2019" name="Proc. Natl. Acad. Sci. U.S.A.">
        <title>Regulatory changes in pterin and carotenoid genes underlie balanced color polymorphisms in the wall lizard.</title>
        <authorList>
            <person name="Andrade P."/>
            <person name="Pinho C."/>
            <person name="Perez I de Lanuza G."/>
            <person name="Afonso S."/>
            <person name="Brejcha J."/>
            <person name="Rubin C.J."/>
            <person name="Wallerman O."/>
            <person name="Pereira P."/>
            <person name="Sabatino S.J."/>
            <person name="Bellati A."/>
            <person name="Pellitteri-Rosa D."/>
            <person name="Bosakova Z."/>
            <person name="Bunikis I."/>
            <person name="Carretero M.A."/>
            <person name="Feiner N."/>
            <person name="Marsik P."/>
            <person name="Pauperio F."/>
            <person name="Salvi D."/>
            <person name="Soler L."/>
            <person name="While G.M."/>
            <person name="Uller T."/>
            <person name="Font E."/>
            <person name="Andersson L."/>
            <person name="Carneiro M."/>
        </authorList>
    </citation>
    <scope>NUCLEOTIDE SEQUENCE</scope>
</reference>
<evidence type="ECO:0000256" key="3">
    <source>
        <dbReference type="ARBA" id="ARBA00008072"/>
    </source>
</evidence>
<evidence type="ECO:0000256" key="4">
    <source>
        <dbReference type="ARBA" id="ARBA00022723"/>
    </source>
</evidence>
<dbReference type="AlphaFoldDB" id="A0A670KJM0"/>
<dbReference type="GO" id="GO:0046526">
    <property type="term" value="F:D-xylulose reductase activity"/>
    <property type="evidence" value="ECO:0007669"/>
    <property type="project" value="Ensembl"/>
</dbReference>
<dbReference type="CDD" id="cd05285">
    <property type="entry name" value="sorbitol_DH"/>
    <property type="match status" value="1"/>
</dbReference>
<proteinExistence type="inferred from homology"/>
<feature type="region of interest" description="Disordered" evidence="11">
    <location>
        <begin position="1"/>
        <end position="99"/>
    </location>
</feature>
<reference evidence="13" key="3">
    <citation type="submission" date="2025-09" db="UniProtKB">
        <authorList>
            <consortium name="Ensembl"/>
        </authorList>
    </citation>
    <scope>IDENTIFICATION</scope>
</reference>
<keyword evidence="6" id="KW-0969">Cilium</keyword>
<name>A0A670KJM0_PODMU</name>
<gene>
    <name evidence="13" type="primary">SORD</name>
</gene>
<dbReference type="GO" id="GO:0046370">
    <property type="term" value="P:fructose biosynthetic process"/>
    <property type="evidence" value="ECO:0007669"/>
    <property type="project" value="Ensembl"/>
</dbReference>
<dbReference type="GO" id="GO:0005739">
    <property type="term" value="C:mitochondrion"/>
    <property type="evidence" value="ECO:0007669"/>
    <property type="project" value="Ensembl"/>
</dbReference>
<evidence type="ECO:0000256" key="5">
    <source>
        <dbReference type="ARBA" id="ARBA00022833"/>
    </source>
</evidence>
<dbReference type="GO" id="GO:0070062">
    <property type="term" value="C:extracellular exosome"/>
    <property type="evidence" value="ECO:0007669"/>
    <property type="project" value="Ensembl"/>
</dbReference>
<dbReference type="GO" id="GO:0042802">
    <property type="term" value="F:identical protein binding"/>
    <property type="evidence" value="ECO:0007669"/>
    <property type="project" value="Ensembl"/>
</dbReference>
<evidence type="ECO:0000256" key="2">
    <source>
        <dbReference type="ARBA" id="ARBA00004230"/>
    </source>
</evidence>
<keyword evidence="5" id="KW-0862">Zinc</keyword>
<comment type="subcellular location">
    <subcellularLocation>
        <location evidence="2">Cell projection</location>
        <location evidence="2">Cilium</location>
        <location evidence="2">Flagellum</location>
    </subcellularLocation>
</comment>
<dbReference type="GO" id="GO:0005829">
    <property type="term" value="C:cytosol"/>
    <property type="evidence" value="ECO:0007669"/>
    <property type="project" value="Ensembl"/>
</dbReference>
<dbReference type="Pfam" id="PF00107">
    <property type="entry name" value="ADH_zinc_N"/>
    <property type="match status" value="1"/>
</dbReference>
<dbReference type="Proteomes" id="UP000472272">
    <property type="component" value="Chromosome 14"/>
</dbReference>
<dbReference type="Ensembl" id="ENSPMRT00000038679.1">
    <property type="protein sequence ID" value="ENSPMRP00000036510.1"/>
    <property type="gene ID" value="ENSPMRG00000023558.1"/>
</dbReference>
<protein>
    <recommendedName>
        <fullName evidence="9">Sorbitol dehydrogenase</fullName>
    </recommendedName>
    <alternativeName>
        <fullName evidence="10">Polyol dehydrogenase</fullName>
    </alternativeName>
</protein>
<evidence type="ECO:0000256" key="1">
    <source>
        <dbReference type="ARBA" id="ARBA00001947"/>
    </source>
</evidence>
<dbReference type="GO" id="GO:0051287">
    <property type="term" value="F:NAD binding"/>
    <property type="evidence" value="ECO:0007669"/>
    <property type="project" value="Ensembl"/>
</dbReference>
<keyword evidence="7" id="KW-0560">Oxidoreductase</keyword>
<dbReference type="GO" id="GO:0030317">
    <property type="term" value="P:flagellated sperm motility"/>
    <property type="evidence" value="ECO:0007669"/>
    <property type="project" value="Ensembl"/>
</dbReference>
<sequence length="366" mass="38765">REGQGGVAPLLPAPLSRGPAAGGEVRALPLLAGRRGQSSPTKQRAARGGRLLRSRSGCSSGDIWRRVTSADSEARGDGGSRRREPVGGGAQGRRLAPGDRVAIEPGVPRETDEFCKIGRYNLSPSIFFCATPPDDGNLCRYYKHDANFCYKLPDNVTYEEGALIEPLSVGIHACRRAGVTLGSKVLICGAGPIGLVTLLIAKAMGAAQVVITDLSAPRLEKAKEIGADFAVQIKSESPEEVAHLVEQALGCMPDITVECTGAQAAIQTGIYATRSGGTLVLVGLGPEMATLPIVNAAVREVDIRGVFRYCNTWPMAIAMLASKKVDVQPLVTHRFPLEKAVEAFETTKKGLGIKIMLKCDPSDQNP</sequence>
<dbReference type="SUPFAM" id="SSF51735">
    <property type="entry name" value="NAD(P)-binding Rossmann-fold domains"/>
    <property type="match status" value="1"/>
</dbReference>
<dbReference type="GO" id="GO:0003939">
    <property type="term" value="F:L-iditol 2-dehydrogenase (NAD+) activity"/>
    <property type="evidence" value="ECO:0007669"/>
    <property type="project" value="Ensembl"/>
</dbReference>
<accession>A0A670KJM0</accession>
<dbReference type="FunFam" id="3.40.50.720:FF:000068">
    <property type="entry name" value="Sorbitol dehydrogenase"/>
    <property type="match status" value="1"/>
</dbReference>
<dbReference type="PANTHER" id="PTHR43161">
    <property type="entry name" value="SORBITOL DEHYDROGENASE"/>
    <property type="match status" value="1"/>
</dbReference>
<dbReference type="PANTHER" id="PTHR43161:SF9">
    <property type="entry name" value="SORBITOL DEHYDROGENASE"/>
    <property type="match status" value="1"/>
</dbReference>
<dbReference type="GO" id="GO:0051160">
    <property type="term" value="P:xylitol catabolic process"/>
    <property type="evidence" value="ECO:0007669"/>
    <property type="project" value="Ensembl"/>
</dbReference>
<keyword evidence="14" id="KW-1185">Reference proteome</keyword>
<dbReference type="GeneTree" id="ENSGT00550000074781"/>
<dbReference type="InterPro" id="IPR011032">
    <property type="entry name" value="GroES-like_sf"/>
</dbReference>
<evidence type="ECO:0000256" key="10">
    <source>
        <dbReference type="ARBA" id="ARBA00032485"/>
    </source>
</evidence>
<keyword evidence="6" id="KW-0282">Flagellum</keyword>
<dbReference type="InterPro" id="IPR036291">
    <property type="entry name" value="NAD(P)-bd_dom_sf"/>
</dbReference>
<keyword evidence="8" id="KW-0520">NAD</keyword>
<dbReference type="Gene3D" id="3.40.50.720">
    <property type="entry name" value="NAD(P)-binding Rossmann-like Domain"/>
    <property type="match status" value="1"/>
</dbReference>
<evidence type="ECO:0000313" key="13">
    <source>
        <dbReference type="Ensembl" id="ENSPMRP00000036510.1"/>
    </source>
</evidence>
<dbReference type="GO" id="GO:0019640">
    <property type="term" value="P:D-glucuronate catabolic process to D-xylulose 5-phosphate"/>
    <property type="evidence" value="ECO:0007669"/>
    <property type="project" value="Ensembl"/>
</dbReference>
<feature type="compositionally biased region" description="Basic residues" evidence="11">
    <location>
        <begin position="44"/>
        <end position="53"/>
    </location>
</feature>
<keyword evidence="4" id="KW-0479">Metal-binding</keyword>
<evidence type="ECO:0000256" key="8">
    <source>
        <dbReference type="ARBA" id="ARBA00023027"/>
    </source>
</evidence>
<evidence type="ECO:0000313" key="14">
    <source>
        <dbReference type="Proteomes" id="UP000472272"/>
    </source>
</evidence>
<dbReference type="GO" id="GO:0031514">
    <property type="term" value="C:motile cilium"/>
    <property type="evidence" value="ECO:0007669"/>
    <property type="project" value="UniProtKB-SubCell"/>
</dbReference>
<evidence type="ECO:0000256" key="9">
    <source>
        <dbReference type="ARBA" id="ARBA00026132"/>
    </source>
</evidence>
<feature type="domain" description="Alcohol dehydrogenase-like C-terminal" evidence="12">
    <location>
        <begin position="192"/>
        <end position="321"/>
    </location>
</feature>